<feature type="signal peptide" evidence="1">
    <location>
        <begin position="1"/>
        <end position="17"/>
    </location>
</feature>
<dbReference type="PANTHER" id="PTHR38075:SF1">
    <property type="entry name" value="DUF4139 DOMAIN-CONTAINING PROTEIN"/>
    <property type="match status" value="1"/>
</dbReference>
<protein>
    <recommendedName>
        <fullName evidence="5">DUF4139 domain-containing protein</fullName>
    </recommendedName>
</protein>
<evidence type="ECO:0000256" key="1">
    <source>
        <dbReference type="SAM" id="SignalP"/>
    </source>
</evidence>
<dbReference type="Proteomes" id="UP000663889">
    <property type="component" value="Unassembled WGS sequence"/>
</dbReference>
<dbReference type="AlphaFoldDB" id="A0A815NNN3"/>
<keyword evidence="1" id="KW-0732">Signal</keyword>
<dbReference type="EMBL" id="CAJOBE010008711">
    <property type="protein sequence ID" value="CAF4067680.1"/>
    <property type="molecule type" value="Genomic_DNA"/>
</dbReference>
<accession>A0A815NNN3</accession>
<dbReference type="EMBL" id="CAJNOU010004402">
    <property type="protein sequence ID" value="CAF1440071.1"/>
    <property type="molecule type" value="Genomic_DNA"/>
</dbReference>
<sequence>MLLSYFILVCLCQSLFAVELRIYRSFTEVLQVANGLGEYKYQFTNADYGNVIDGSFSWDGTSFVRLEIYNTIQSLQDAKVTVQRSTTCGCEKIDAKIVDPASMLLQNLKTKAYFYADKASIEYTSVRPDEGTTTLSIQFLTDKTERKGTLSYLTRGITWTPNYDLLITGNNDCKLRAYANIKNTQQKEYTVDSTQLLGGDVPLATDYRYPPSGPYGDQIGKSGMELSPIQASGEQKGVYSYILKDKYTLRPSSSIRLPFIDIAVKCHFYYKAITGIGTGMYEGTFTRTYAITPDNFMPAGIITVRDNQLLVGQATLPDVPEDYTQIFTVGQDNDVRYMIQGNLTSKTDDKAPVPLETYVIVAIIKNFKKKSVDAQLVFQGGIQITLLDTTCKAINVQGNQLFLSATLEEGESIQCKFNVQMRLY</sequence>
<evidence type="ECO:0000313" key="2">
    <source>
        <dbReference type="EMBL" id="CAF1440071.1"/>
    </source>
</evidence>
<evidence type="ECO:0000313" key="3">
    <source>
        <dbReference type="EMBL" id="CAF4067680.1"/>
    </source>
</evidence>
<reference evidence="2" key="1">
    <citation type="submission" date="2021-02" db="EMBL/GenBank/DDBJ databases">
        <authorList>
            <person name="Nowell W R."/>
        </authorList>
    </citation>
    <scope>NUCLEOTIDE SEQUENCE</scope>
</reference>
<gene>
    <name evidence="3" type="ORF">FNK824_LOCUS29624</name>
    <name evidence="2" type="ORF">SEV965_LOCUS33181</name>
</gene>
<dbReference type="Proteomes" id="UP000663874">
    <property type="component" value="Unassembled WGS sequence"/>
</dbReference>
<comment type="caution">
    <text evidence="2">The sequence shown here is derived from an EMBL/GenBank/DDBJ whole genome shotgun (WGS) entry which is preliminary data.</text>
</comment>
<evidence type="ECO:0000313" key="4">
    <source>
        <dbReference type="Proteomes" id="UP000663889"/>
    </source>
</evidence>
<feature type="chain" id="PRO_5036412070" description="DUF4139 domain-containing protein" evidence="1">
    <location>
        <begin position="18"/>
        <end position="424"/>
    </location>
</feature>
<dbReference type="PANTHER" id="PTHR38075">
    <property type="entry name" value="DUF4139 DOMAIN-CONTAINING PROTEIN"/>
    <property type="match status" value="1"/>
</dbReference>
<evidence type="ECO:0008006" key="5">
    <source>
        <dbReference type="Google" id="ProtNLM"/>
    </source>
</evidence>
<name>A0A815NNN3_9BILA</name>
<proteinExistence type="predicted"/>
<organism evidence="2 4">
    <name type="scientific">Rotaria sordida</name>
    <dbReference type="NCBI Taxonomy" id="392033"/>
    <lineage>
        <taxon>Eukaryota</taxon>
        <taxon>Metazoa</taxon>
        <taxon>Spiralia</taxon>
        <taxon>Gnathifera</taxon>
        <taxon>Rotifera</taxon>
        <taxon>Eurotatoria</taxon>
        <taxon>Bdelloidea</taxon>
        <taxon>Philodinida</taxon>
        <taxon>Philodinidae</taxon>
        <taxon>Rotaria</taxon>
    </lineage>
</organism>